<evidence type="ECO:0000256" key="6">
    <source>
        <dbReference type="HAMAP-Rule" id="MF_01844"/>
    </source>
</evidence>
<evidence type="ECO:0000256" key="5">
    <source>
        <dbReference type="ARBA" id="ARBA00023136"/>
    </source>
</evidence>
<keyword evidence="5 6" id="KW-0472">Membrane</keyword>
<comment type="subcellular location">
    <subcellularLocation>
        <location evidence="1">Cell inner membrane</location>
        <topology evidence="1">Multi-pass membrane protein</topology>
    </subcellularLocation>
    <subcellularLocation>
        <location evidence="6">Cell membrane</location>
        <topology evidence="6">Multi-pass membrane protein</topology>
    </subcellularLocation>
</comment>
<feature type="transmembrane region" description="Helical" evidence="6">
    <location>
        <begin position="212"/>
        <end position="245"/>
    </location>
</feature>
<keyword evidence="6" id="KW-0050">Antiport</keyword>
<keyword evidence="6" id="KW-0739">Sodium transport</keyword>
<dbReference type="NCBIfam" id="TIGR00773">
    <property type="entry name" value="NhaA"/>
    <property type="match status" value="1"/>
</dbReference>
<feature type="transmembrane region" description="Helical" evidence="6">
    <location>
        <begin position="342"/>
        <end position="366"/>
    </location>
</feature>
<protein>
    <recommendedName>
        <fullName evidence="6">Na(+)/H(+) antiporter NhaA</fullName>
    </recommendedName>
    <alternativeName>
        <fullName evidence="6">Sodium/proton antiporter NhaA</fullName>
    </alternativeName>
</protein>
<feature type="transmembrane region" description="Helical" evidence="6">
    <location>
        <begin position="162"/>
        <end position="181"/>
    </location>
</feature>
<dbReference type="GO" id="GO:0015385">
    <property type="term" value="F:sodium:proton antiporter activity"/>
    <property type="evidence" value="ECO:0007669"/>
    <property type="project" value="UniProtKB-UniRule"/>
</dbReference>
<evidence type="ECO:0000313" key="7">
    <source>
        <dbReference type="EMBL" id="QGY45519.1"/>
    </source>
</evidence>
<proteinExistence type="inferred from homology"/>
<comment type="similarity">
    <text evidence="6">Belongs to the NhaA Na(+)/H(+) (TC 2.A.33) antiporter family.</text>
</comment>
<evidence type="ECO:0000313" key="8">
    <source>
        <dbReference type="Proteomes" id="UP000428260"/>
    </source>
</evidence>
<dbReference type="AlphaFoldDB" id="A0A6I6JW37"/>
<dbReference type="Proteomes" id="UP000428260">
    <property type="component" value="Chromosome"/>
</dbReference>
<dbReference type="EMBL" id="CP046401">
    <property type="protein sequence ID" value="QGY45519.1"/>
    <property type="molecule type" value="Genomic_DNA"/>
</dbReference>
<evidence type="ECO:0000256" key="2">
    <source>
        <dbReference type="ARBA" id="ARBA00022475"/>
    </source>
</evidence>
<sequence>MKKTIKLIKEPLNQFIRLETSSSIILFLATITALVLANSPIRESFVSFWDNYITIKVPGFELSKPILKWINDGLMAIFFFLIGLEIKREILTGELSRLKKASLPIFAAVGGMILPAITFTFLNMGEPGSEGWGIPMAADIAFTLGILKLLGNRVPNGLKVFLMAFAIIDDLGAVLVIAFFYSSNLVWLYIGIALAIVAALIALSFRGFYSKYLFFVMGLIVWVLFLKSGIHSTIAGVLMALTIPLRRETDTRSFYEKGKESLEAFMEDCKTNGEKTVLTKRQFNAIDDLEEITEKTAAPLQYLEHRLHGWVSYLIMPIFALANAGVVFSFSGDSNFSLSTNLAISLVAGNSAGIFLFSLIAIKLNFAELPKNVTFQQLAGVSFLGGLGFTMSLFINNLAYTDALLINSAKMGILIGSFIAGLVGYLILRVTLNDKKEEAQN</sequence>
<dbReference type="HAMAP" id="MF_01844">
    <property type="entry name" value="NhaA"/>
    <property type="match status" value="1"/>
</dbReference>
<dbReference type="PANTHER" id="PTHR30341:SF0">
    <property type="entry name" value="NA(+)_H(+) ANTIPORTER NHAA"/>
    <property type="match status" value="1"/>
</dbReference>
<feature type="transmembrane region" description="Helical" evidence="6">
    <location>
        <begin position="411"/>
        <end position="428"/>
    </location>
</feature>
<dbReference type="RefSeq" id="WP_158868662.1">
    <property type="nucleotide sequence ID" value="NZ_CP046401.1"/>
</dbReference>
<gene>
    <name evidence="6 7" type="primary">nhaA</name>
    <name evidence="7" type="ORF">GM418_18135</name>
</gene>
<dbReference type="InterPro" id="IPR023171">
    <property type="entry name" value="Na/H_antiporter_dom_sf"/>
</dbReference>
<keyword evidence="6" id="KW-0915">Sodium</keyword>
<feature type="transmembrane region" description="Helical" evidence="6">
    <location>
        <begin position="66"/>
        <end position="84"/>
    </location>
</feature>
<name>A0A6I6JW37_9BACT</name>
<evidence type="ECO:0000256" key="1">
    <source>
        <dbReference type="ARBA" id="ARBA00004429"/>
    </source>
</evidence>
<feature type="transmembrane region" description="Helical" evidence="6">
    <location>
        <begin position="378"/>
        <end position="399"/>
    </location>
</feature>
<dbReference type="Pfam" id="PF06965">
    <property type="entry name" value="Na_H_antiport_1"/>
    <property type="match status" value="1"/>
</dbReference>
<dbReference type="Gene3D" id="1.20.1530.10">
    <property type="entry name" value="Na+/H+ antiporter like domain"/>
    <property type="match status" value="1"/>
</dbReference>
<feature type="transmembrane region" description="Helical" evidence="6">
    <location>
        <begin position="105"/>
        <end position="125"/>
    </location>
</feature>
<feature type="transmembrane region" description="Helical" evidence="6">
    <location>
        <begin position="187"/>
        <end position="205"/>
    </location>
</feature>
<keyword evidence="2 6" id="KW-1003">Cell membrane</keyword>
<evidence type="ECO:0000256" key="4">
    <source>
        <dbReference type="ARBA" id="ARBA00022989"/>
    </source>
</evidence>
<reference evidence="7 8" key="1">
    <citation type="submission" date="2019-11" db="EMBL/GenBank/DDBJ databases">
        <authorList>
            <person name="Zheng R.K."/>
            <person name="Sun C.M."/>
        </authorList>
    </citation>
    <scope>NUCLEOTIDE SEQUENCE [LARGE SCALE GENOMIC DNA]</scope>
    <source>
        <strain evidence="7 8">WC007</strain>
    </source>
</reference>
<keyword evidence="8" id="KW-1185">Reference proteome</keyword>
<organism evidence="7 8">
    <name type="scientific">Maribellus comscasis</name>
    <dbReference type="NCBI Taxonomy" id="2681766"/>
    <lineage>
        <taxon>Bacteria</taxon>
        <taxon>Pseudomonadati</taxon>
        <taxon>Bacteroidota</taxon>
        <taxon>Bacteroidia</taxon>
        <taxon>Marinilabiliales</taxon>
        <taxon>Prolixibacteraceae</taxon>
        <taxon>Maribellus</taxon>
    </lineage>
</organism>
<keyword evidence="4 6" id="KW-1133">Transmembrane helix</keyword>
<accession>A0A6I6JW37</accession>
<evidence type="ECO:0000256" key="3">
    <source>
        <dbReference type="ARBA" id="ARBA00022692"/>
    </source>
</evidence>
<keyword evidence="3 6" id="KW-0812">Transmembrane</keyword>
<feature type="transmembrane region" description="Helical" evidence="6">
    <location>
        <begin position="310"/>
        <end position="330"/>
    </location>
</feature>
<keyword evidence="6" id="KW-0813">Transport</keyword>
<comment type="function">
    <text evidence="6">Na(+)/H(+) antiporter that extrudes sodium in exchange for external protons.</text>
</comment>
<dbReference type="PANTHER" id="PTHR30341">
    <property type="entry name" value="SODIUM ION/PROTON ANTIPORTER NHAA-RELATED"/>
    <property type="match status" value="1"/>
</dbReference>
<feature type="transmembrane region" description="Helical" evidence="6">
    <location>
        <begin position="21"/>
        <end position="41"/>
    </location>
</feature>
<keyword evidence="6" id="KW-0406">Ion transport</keyword>
<dbReference type="GO" id="GO:0005886">
    <property type="term" value="C:plasma membrane"/>
    <property type="evidence" value="ECO:0007669"/>
    <property type="project" value="UniProtKB-SubCell"/>
</dbReference>
<dbReference type="InterPro" id="IPR004670">
    <property type="entry name" value="NhaA"/>
</dbReference>
<dbReference type="GO" id="GO:0006885">
    <property type="term" value="P:regulation of pH"/>
    <property type="evidence" value="ECO:0007669"/>
    <property type="project" value="UniProtKB-UniRule"/>
</dbReference>
<dbReference type="KEGG" id="mcos:GM418_18135"/>
<comment type="catalytic activity">
    <reaction evidence="6">
        <text>Na(+)(in) + 2 H(+)(out) = Na(+)(out) + 2 H(+)(in)</text>
        <dbReference type="Rhea" id="RHEA:29251"/>
        <dbReference type="ChEBI" id="CHEBI:15378"/>
        <dbReference type="ChEBI" id="CHEBI:29101"/>
    </reaction>
</comment>